<name>A0A410RKN2_CORCK</name>
<organism evidence="1 2">
    <name type="scientific">Corallococcus coralloides</name>
    <name type="common">Myxococcus coralloides</name>
    <dbReference type="NCBI Taxonomy" id="184914"/>
    <lineage>
        <taxon>Bacteria</taxon>
        <taxon>Pseudomonadati</taxon>
        <taxon>Myxococcota</taxon>
        <taxon>Myxococcia</taxon>
        <taxon>Myxococcales</taxon>
        <taxon>Cystobacterineae</taxon>
        <taxon>Myxococcaceae</taxon>
        <taxon>Corallococcus</taxon>
    </lineage>
</organism>
<reference evidence="1 2" key="1">
    <citation type="submission" date="2018-12" db="EMBL/GenBank/DDBJ databases">
        <title>Complete Genome Sequence of the Corallopyronin A producing Myxobacterium Corallococcus coralloides B035.</title>
        <authorList>
            <person name="Bouhired S.M."/>
            <person name="Rupp O."/>
            <person name="Blom J."/>
            <person name="Schaeberle T.F."/>
            <person name="Kehraus S."/>
            <person name="Schiefer A."/>
            <person name="Pfarr K."/>
            <person name="Goesmann A."/>
            <person name="Hoerauf A."/>
            <person name="Koenig G.M."/>
        </authorList>
    </citation>
    <scope>NUCLEOTIDE SEQUENCE [LARGE SCALE GENOMIC DNA]</scope>
    <source>
        <strain evidence="1 2">B035</strain>
    </source>
</reference>
<protein>
    <submittedName>
        <fullName evidence="1">Putative lipoprotein</fullName>
    </submittedName>
</protein>
<evidence type="ECO:0000313" key="2">
    <source>
        <dbReference type="Proteomes" id="UP000288758"/>
    </source>
</evidence>
<dbReference type="RefSeq" id="WP_128794772.1">
    <property type="nucleotide sequence ID" value="NZ_CP034669.1"/>
</dbReference>
<dbReference type="PROSITE" id="PS51257">
    <property type="entry name" value="PROKAR_LIPOPROTEIN"/>
    <property type="match status" value="1"/>
</dbReference>
<dbReference type="EMBL" id="CP034669">
    <property type="protein sequence ID" value="QAT82436.1"/>
    <property type="molecule type" value="Genomic_DNA"/>
</dbReference>
<evidence type="ECO:0000313" key="1">
    <source>
        <dbReference type="EMBL" id="QAT82436.1"/>
    </source>
</evidence>
<accession>A0A410RKN2</accession>
<keyword evidence="1" id="KW-0449">Lipoprotein</keyword>
<gene>
    <name evidence="1" type="ORF">EJ065_0831</name>
</gene>
<sequence length="230" mass="24327">MNIHRLRRLFSLALPLMLAGCGGPEGSVDLTGYSEIACTDQNISVSGLTLTPEPDFVQLRFFDSYKEDGQAPTPPLSLSSSGQPCATATDVPACTAALENAIATSGFQYSCMGKGGCTKHHFLVTTRGDEVKTYSTKAEVQQLLGTVDTEQEAVLKAFADNYSFVCGNKEQGAVKKNEDGSFNVIGTNGYACGPGTELTQHVLKVTASGEVQELETRVLEEGTSVCPAGQ</sequence>
<dbReference type="Proteomes" id="UP000288758">
    <property type="component" value="Chromosome"/>
</dbReference>
<proteinExistence type="predicted"/>
<dbReference type="AlphaFoldDB" id="A0A410RKN2"/>